<evidence type="ECO:0000313" key="3">
    <source>
        <dbReference type="Proteomes" id="UP000308760"/>
    </source>
</evidence>
<keyword evidence="3" id="KW-1185">Reference proteome</keyword>
<reference evidence="3" key="1">
    <citation type="submission" date="2019-04" db="EMBL/GenBank/DDBJ databases">
        <title>Nocardioides xinjiangensis sp. nov.</title>
        <authorList>
            <person name="Liu S."/>
        </authorList>
    </citation>
    <scope>NUCLEOTIDE SEQUENCE [LARGE SCALE GENOMIC DNA]</scope>
    <source>
        <strain evidence="3">18</strain>
    </source>
</reference>
<dbReference type="EMBL" id="STGY01000060">
    <property type="protein sequence ID" value="THV40100.1"/>
    <property type="molecule type" value="Genomic_DNA"/>
</dbReference>
<evidence type="ECO:0000313" key="2">
    <source>
        <dbReference type="EMBL" id="THV40100.1"/>
    </source>
</evidence>
<sequence length="133" mass="14831">MGLLSVPVDRVPACSKIDLELHRPYRTWLGFGRQRCAWCGEKWGRHGCRARESAARLFVYTATVAQKEAALVSGDLTSADLELRRPLHFHRSTATGFHNTEAPGRHRRRPRPDPNATVSLHLSNLSNPPVVAA</sequence>
<name>A0A4S8Q7I8_9ACTN</name>
<organism evidence="2 3">
    <name type="scientific">Glycomyces buryatensis</name>
    <dbReference type="NCBI Taxonomy" id="2570927"/>
    <lineage>
        <taxon>Bacteria</taxon>
        <taxon>Bacillati</taxon>
        <taxon>Actinomycetota</taxon>
        <taxon>Actinomycetes</taxon>
        <taxon>Glycomycetales</taxon>
        <taxon>Glycomycetaceae</taxon>
        <taxon>Glycomyces</taxon>
    </lineage>
</organism>
<comment type="caution">
    <text evidence="2">The sequence shown here is derived from an EMBL/GenBank/DDBJ whole genome shotgun (WGS) entry which is preliminary data.</text>
</comment>
<evidence type="ECO:0000256" key="1">
    <source>
        <dbReference type="SAM" id="MobiDB-lite"/>
    </source>
</evidence>
<dbReference type="Proteomes" id="UP000308760">
    <property type="component" value="Unassembled WGS sequence"/>
</dbReference>
<feature type="region of interest" description="Disordered" evidence="1">
    <location>
        <begin position="92"/>
        <end position="133"/>
    </location>
</feature>
<reference evidence="2 3" key="2">
    <citation type="submission" date="2019-05" db="EMBL/GenBank/DDBJ databases">
        <title>Glycomyces buryatensis sp. nov.</title>
        <authorList>
            <person name="Nikitina E."/>
        </authorList>
    </citation>
    <scope>NUCLEOTIDE SEQUENCE [LARGE SCALE GENOMIC DNA]</scope>
    <source>
        <strain evidence="2 3">18</strain>
    </source>
</reference>
<feature type="compositionally biased region" description="Polar residues" evidence="1">
    <location>
        <begin position="116"/>
        <end position="127"/>
    </location>
</feature>
<protein>
    <submittedName>
        <fullName evidence="2">Uncharacterized protein</fullName>
    </submittedName>
</protein>
<dbReference type="RefSeq" id="WP_136535614.1">
    <property type="nucleotide sequence ID" value="NZ_STGY01000060.1"/>
</dbReference>
<proteinExistence type="predicted"/>
<accession>A0A4S8Q7I8</accession>
<dbReference type="OrthoDB" id="5193249at2"/>
<dbReference type="AlphaFoldDB" id="A0A4S8Q7I8"/>
<gene>
    <name evidence="2" type="ORF">FAB82_16370</name>
</gene>